<dbReference type="EMBL" id="NQVE01000152">
    <property type="protein sequence ID" value="RAL43778.1"/>
    <property type="molecule type" value="Genomic_DNA"/>
</dbReference>
<dbReference type="SUPFAM" id="SSF101148">
    <property type="entry name" value="Plant invertase/pectin methylesterase inhibitor"/>
    <property type="match status" value="2"/>
</dbReference>
<dbReference type="InterPro" id="IPR006501">
    <property type="entry name" value="Pectinesterase_inhib_dom"/>
</dbReference>
<keyword evidence="6" id="KW-0134">Cell wall</keyword>
<feature type="domain" description="Pectinesterase inhibitor" evidence="15">
    <location>
        <begin position="7"/>
        <end position="176"/>
    </location>
</feature>
<evidence type="ECO:0000313" key="16">
    <source>
        <dbReference type="EMBL" id="RAL43778.1"/>
    </source>
</evidence>
<dbReference type="PROSITE" id="PS00800">
    <property type="entry name" value="PECTINESTERASE_1"/>
    <property type="match status" value="1"/>
</dbReference>
<evidence type="ECO:0000256" key="8">
    <source>
        <dbReference type="ARBA" id="ARBA00022729"/>
    </source>
</evidence>
<dbReference type="NCBIfam" id="TIGR01614">
    <property type="entry name" value="PME_inhib"/>
    <property type="match status" value="1"/>
</dbReference>
<dbReference type="SMART" id="SM00856">
    <property type="entry name" value="PMEI"/>
    <property type="match status" value="2"/>
</dbReference>
<dbReference type="InterPro" id="IPR000070">
    <property type="entry name" value="Pectinesterase_cat"/>
</dbReference>
<reference evidence="16 17" key="1">
    <citation type="submission" date="2018-06" db="EMBL/GenBank/DDBJ databases">
        <title>The Genome of Cuscuta australis (Dodder) Provides Insight into the Evolution of Plant Parasitism.</title>
        <authorList>
            <person name="Liu H."/>
        </authorList>
    </citation>
    <scope>NUCLEOTIDE SEQUENCE [LARGE SCALE GENOMIC DNA]</scope>
    <source>
        <strain evidence="17">cv. Yunnan</strain>
        <tissue evidence="16">Vines</tissue>
    </source>
</reference>
<evidence type="ECO:0000256" key="7">
    <source>
        <dbReference type="ARBA" id="ARBA00022525"/>
    </source>
</evidence>
<evidence type="ECO:0000256" key="1">
    <source>
        <dbReference type="ARBA" id="ARBA00004191"/>
    </source>
</evidence>
<dbReference type="Pfam" id="PF01095">
    <property type="entry name" value="Pectinesterase"/>
    <property type="match status" value="2"/>
</dbReference>
<dbReference type="SUPFAM" id="SSF51126">
    <property type="entry name" value="Pectin lyase-like"/>
    <property type="match status" value="2"/>
</dbReference>
<name>A0A328DGU6_9ASTE</name>
<proteinExistence type="inferred from homology"/>
<keyword evidence="9" id="KW-0378">Hydrolase</keyword>
<evidence type="ECO:0000256" key="2">
    <source>
        <dbReference type="ARBA" id="ARBA00005184"/>
    </source>
</evidence>
<evidence type="ECO:0000256" key="5">
    <source>
        <dbReference type="ARBA" id="ARBA00013229"/>
    </source>
</evidence>
<dbReference type="GO" id="GO:0045490">
    <property type="term" value="P:pectin catabolic process"/>
    <property type="evidence" value="ECO:0007669"/>
    <property type="project" value="UniProtKB-UniPathway"/>
</dbReference>
<dbReference type="Gene3D" id="2.160.20.10">
    <property type="entry name" value="Single-stranded right-handed beta-helix, Pectin lyase-like"/>
    <property type="match status" value="2"/>
</dbReference>
<gene>
    <name evidence="16" type="ORF">DM860_014279</name>
</gene>
<feature type="chain" id="PRO_5016301576" description="pectinesterase" evidence="14">
    <location>
        <begin position="32"/>
        <end position="938"/>
    </location>
</feature>
<evidence type="ECO:0000259" key="15">
    <source>
        <dbReference type="SMART" id="SM00856"/>
    </source>
</evidence>
<dbReference type="Pfam" id="PF04043">
    <property type="entry name" value="PMEI"/>
    <property type="match status" value="2"/>
</dbReference>
<keyword evidence="10" id="KW-0063">Aspartyl esterase</keyword>
<dbReference type="FunFam" id="2.160.20.10:FF:000001">
    <property type="entry name" value="Pectinesterase"/>
    <property type="match status" value="1"/>
</dbReference>
<comment type="similarity">
    <text evidence="4">In the C-terminal section; belongs to the pectinesterase family.</text>
</comment>
<dbReference type="CDD" id="cd15798">
    <property type="entry name" value="PMEI-like_3"/>
    <property type="match status" value="1"/>
</dbReference>
<dbReference type="UniPathway" id="UPA00545">
    <property type="reaction ID" value="UER00823"/>
</dbReference>
<dbReference type="InterPro" id="IPR035513">
    <property type="entry name" value="Invertase/methylesterase_inhib"/>
</dbReference>
<comment type="similarity">
    <text evidence="3">In the N-terminal section; belongs to the PMEI family.</text>
</comment>
<dbReference type="GO" id="GO:0042545">
    <property type="term" value="P:cell wall modification"/>
    <property type="evidence" value="ECO:0007669"/>
    <property type="project" value="InterPro"/>
</dbReference>
<organism evidence="16 17">
    <name type="scientific">Cuscuta australis</name>
    <dbReference type="NCBI Taxonomy" id="267555"/>
    <lineage>
        <taxon>Eukaryota</taxon>
        <taxon>Viridiplantae</taxon>
        <taxon>Streptophyta</taxon>
        <taxon>Embryophyta</taxon>
        <taxon>Tracheophyta</taxon>
        <taxon>Spermatophyta</taxon>
        <taxon>Magnoliopsida</taxon>
        <taxon>eudicotyledons</taxon>
        <taxon>Gunneridae</taxon>
        <taxon>Pentapetalae</taxon>
        <taxon>asterids</taxon>
        <taxon>lamiids</taxon>
        <taxon>Solanales</taxon>
        <taxon>Convolvulaceae</taxon>
        <taxon>Cuscuteae</taxon>
        <taxon>Cuscuta</taxon>
        <taxon>Cuscuta subgen. Grammica</taxon>
        <taxon>Cuscuta sect. Cleistogrammica</taxon>
    </lineage>
</organism>
<comment type="catalytic activity">
    <reaction evidence="12">
        <text>[(1-&gt;4)-alpha-D-galacturonosyl methyl ester](n) + n H2O = [(1-&gt;4)-alpha-D-galacturonosyl](n) + n methanol + n H(+)</text>
        <dbReference type="Rhea" id="RHEA:22380"/>
        <dbReference type="Rhea" id="RHEA-COMP:14570"/>
        <dbReference type="Rhea" id="RHEA-COMP:14573"/>
        <dbReference type="ChEBI" id="CHEBI:15377"/>
        <dbReference type="ChEBI" id="CHEBI:15378"/>
        <dbReference type="ChEBI" id="CHEBI:17790"/>
        <dbReference type="ChEBI" id="CHEBI:140522"/>
        <dbReference type="ChEBI" id="CHEBI:140523"/>
        <dbReference type="EC" id="3.1.1.11"/>
    </reaction>
</comment>
<evidence type="ECO:0000313" key="17">
    <source>
        <dbReference type="Proteomes" id="UP000249390"/>
    </source>
</evidence>
<keyword evidence="17" id="KW-1185">Reference proteome</keyword>
<dbReference type="Gene3D" id="1.20.140.40">
    <property type="entry name" value="Invertase/pectin methylesterase inhibitor family protein"/>
    <property type="match status" value="2"/>
</dbReference>
<dbReference type="AlphaFoldDB" id="A0A328DGU6"/>
<dbReference type="PROSITE" id="PS00503">
    <property type="entry name" value="PECTINESTERASE_2"/>
    <property type="match status" value="1"/>
</dbReference>
<dbReference type="CDD" id="cd15799">
    <property type="entry name" value="PMEI-like_4"/>
    <property type="match status" value="1"/>
</dbReference>
<dbReference type="InterPro" id="IPR033131">
    <property type="entry name" value="Pectinesterase_Asp_AS"/>
</dbReference>
<accession>A0A328DGU6</accession>
<evidence type="ECO:0000256" key="10">
    <source>
        <dbReference type="ARBA" id="ARBA00023085"/>
    </source>
</evidence>
<evidence type="ECO:0000256" key="14">
    <source>
        <dbReference type="SAM" id="SignalP"/>
    </source>
</evidence>
<evidence type="ECO:0000256" key="9">
    <source>
        <dbReference type="ARBA" id="ARBA00022801"/>
    </source>
</evidence>
<feature type="active site" evidence="13">
    <location>
        <position position="773"/>
    </location>
</feature>
<dbReference type="PANTHER" id="PTHR31707">
    <property type="entry name" value="PECTINESTERASE"/>
    <property type="match status" value="1"/>
</dbReference>
<dbReference type="InterPro" id="IPR018040">
    <property type="entry name" value="Pectinesterase_Tyr_AS"/>
</dbReference>
<dbReference type="Proteomes" id="UP000249390">
    <property type="component" value="Unassembled WGS sequence"/>
</dbReference>
<sequence length="938" mass="101284">MASPWASAATAAAAFCLAVLCFSSMSGCSAADDDYDGFDLIPVDLLKGSASEFMGSLKTTIDIVRQVTSVVSRFGGFFGGGDLRLSHAVSDCLDLLELSADELSLTLSASQNPNYGKKDNGTTGNLSADLRTWLSGAMTNQDTCLEGFVGTNGLVKNLVAGSLTQIGSSVRDALTMVRPTPGRPPKRINRNLREKLPYWVKPSDRRLLQAAGVKPDAVVALDGTGNFTSVSDAVAAAPDTSFRRYVIYVKKGVYREYVEIGKKKWNLMLIGDGMDATIFSGNRSFIDGWTTYRSATFAVKGRGFIARDLTFENTAGPEKHQAVAFRSDSDLSVLYLMARMERNFRTGLPVLRGVRQLRARVGLGYAGQVARLPYDEQLGPTEIYPGGGAVAMAVPIVHRTFLLLLLLLHFSSVLTETVVDLKNYPITSATSFCHSTPYPEACLRSVKLSVSIEVNPNILTFLLQSLQTALTDAGELSRLFAAAASGHNIVEAQRGTVRDCTELNGVTVSALKKSVSGVKSGKLADAKAYLSAALTNRATCLEALETAAGPMKATLLGSIRDTYQQVSNALSALPRPGAGNRRGRRRLMSADFPGWVSRRDRRILLQQQDDGDGDAGDYDGQGETLTVAADGTGNFTTVTDAVNFAPNNSAVRIFIYVRQGIYQENVEIPSWKPNIVLLGDGRDVTVITGNRSVADGWTTFRSATVAVSGDGFLARDITFENTAGPAKHQAVALRVNSDLAAVYRCAITGFQDSLYVHSFRQFYRECDISGTIDFIFGNAAAAFQGCNIVTRMPLPGQFTVVAAQSRDSPYEATGISIQNCSVLAAGDLDGNSNAVKSFLGRPWRNYSVTVVMESYIGGFIDPRGWTRWAGVGGDDQGLDTLYYGEYQNSGPGSDTDNRVDWAGYHVMEYDDAWNFTVSEFITGDEWLDSTSFPYDDGI</sequence>
<dbReference type="InterPro" id="IPR011050">
    <property type="entry name" value="Pectin_lyase_fold/virulence"/>
</dbReference>
<feature type="domain" description="Pectinesterase inhibitor" evidence="15">
    <location>
        <begin position="424"/>
        <end position="572"/>
    </location>
</feature>
<evidence type="ECO:0000256" key="12">
    <source>
        <dbReference type="ARBA" id="ARBA00047928"/>
    </source>
</evidence>
<evidence type="ECO:0000256" key="3">
    <source>
        <dbReference type="ARBA" id="ARBA00006027"/>
    </source>
</evidence>
<dbReference type="EC" id="3.1.1.11" evidence="5"/>
<feature type="signal peptide" evidence="14">
    <location>
        <begin position="1"/>
        <end position="31"/>
    </location>
</feature>
<evidence type="ECO:0000256" key="13">
    <source>
        <dbReference type="PROSITE-ProRule" id="PRU10040"/>
    </source>
</evidence>
<evidence type="ECO:0000256" key="6">
    <source>
        <dbReference type="ARBA" id="ARBA00022512"/>
    </source>
</evidence>
<comment type="pathway">
    <text evidence="2">Glycan metabolism; pectin degradation; 2-dehydro-3-deoxy-D-gluconate from pectin: step 1/5.</text>
</comment>
<comment type="subcellular location">
    <subcellularLocation>
        <location evidence="1">Secreted</location>
        <location evidence="1">Cell wall</location>
    </subcellularLocation>
</comment>
<keyword evidence="8 14" id="KW-0732">Signal</keyword>
<evidence type="ECO:0000256" key="11">
    <source>
        <dbReference type="ARBA" id="ARBA00023316"/>
    </source>
</evidence>
<dbReference type="GO" id="GO:0004857">
    <property type="term" value="F:enzyme inhibitor activity"/>
    <property type="evidence" value="ECO:0007669"/>
    <property type="project" value="InterPro"/>
</dbReference>
<evidence type="ECO:0000256" key="4">
    <source>
        <dbReference type="ARBA" id="ARBA00007786"/>
    </source>
</evidence>
<comment type="caution">
    <text evidence="16">The sequence shown here is derived from an EMBL/GenBank/DDBJ whole genome shotgun (WGS) entry which is preliminary data.</text>
</comment>
<protein>
    <recommendedName>
        <fullName evidence="5">pectinesterase</fullName>
        <ecNumber evidence="5">3.1.1.11</ecNumber>
    </recommendedName>
</protein>
<keyword evidence="11" id="KW-0961">Cell wall biogenesis/degradation</keyword>
<dbReference type="GO" id="GO:0030599">
    <property type="term" value="F:pectinesterase activity"/>
    <property type="evidence" value="ECO:0007669"/>
    <property type="project" value="UniProtKB-EC"/>
</dbReference>
<dbReference type="InterPro" id="IPR012334">
    <property type="entry name" value="Pectin_lyas_fold"/>
</dbReference>
<keyword evidence="7" id="KW-0964">Secreted</keyword>